<evidence type="ECO:0000259" key="3">
    <source>
        <dbReference type="PROSITE" id="PS50975"/>
    </source>
</evidence>
<dbReference type="Pfam" id="PF13549">
    <property type="entry name" value="ATP-grasp_5"/>
    <property type="match status" value="1"/>
</dbReference>
<dbReference type="Gene3D" id="3.40.50.720">
    <property type="entry name" value="NAD(P)-binding Rossmann-like Domain"/>
    <property type="match status" value="1"/>
</dbReference>
<dbReference type="GO" id="GO:0043758">
    <property type="term" value="F:acetate-CoA ligase (ADP-forming) activity"/>
    <property type="evidence" value="ECO:0007669"/>
    <property type="project" value="InterPro"/>
</dbReference>
<dbReference type="InterPro" id="IPR032875">
    <property type="entry name" value="Succ_CoA_lig_flav_dom"/>
</dbReference>
<proteinExistence type="predicted"/>
<dbReference type="Gene3D" id="3.30.470.20">
    <property type="entry name" value="ATP-grasp fold, B domain"/>
    <property type="match status" value="1"/>
</dbReference>
<accession>A0A5J6N4T8</accession>
<dbReference type="GO" id="GO:0046872">
    <property type="term" value="F:metal ion binding"/>
    <property type="evidence" value="ECO:0007669"/>
    <property type="project" value="InterPro"/>
</dbReference>
<dbReference type="Gene3D" id="3.30.1490.20">
    <property type="entry name" value="ATP-grasp fold, A domain"/>
    <property type="match status" value="1"/>
</dbReference>
<dbReference type="Gene3D" id="3.40.50.261">
    <property type="entry name" value="Succinyl-CoA synthetase domains"/>
    <property type="match status" value="2"/>
</dbReference>
<gene>
    <name evidence="4" type="ORF">FRZ61_47930</name>
</gene>
<sequence length="700" mass="72458">MSDWERALFAPRRVALVGASATPGKLGHLFMQNLTAADSGFRGEVVAVHPKLTEILGRPGYPSLAAIPGGADLAVIVAPPAEAPAILADCAKAAVPLAVIISGGFAETGAGGQALERRTLEAARAGGVRIVGPNCFGVISASAGLNASLGLGMPARGGIALYTQSGAYGMAAFTRSQEDLIGFSRVVACGNKADIDETDMLRAFGRDPETRVIAMLLESIGDGRRFFEAAAEIAPRKPIVVLKTGRGEAGRRAAASHTAALATDTAVTLTALRQAGIHLVEDGLTLLDLAATLDRQPPLTGRRIAVITNSGGTGVELADLMEAQGLRVPGLSEALQSAIRPALPAYGSAANPVDVTTEWRRFPEMYGISLEALLESDEVDGVVPVLLQRSALMPEVTDRVIAAVAAARARGSKKPVHVCWVAPATAAENRQRLLAAGIPCHGWPARTAQLLALTRPVARAPARPAVDRPVARPRTVGEGGWLSSDQAFGLFAEAGLPVVPWKLARSRRDAIAGAEALGLPVVLKAERAGLIHKSDSGGVHLGLATPDSVGAAYDQVAARLGTSTVLLQRQARPGIELVLGARRDANFGPVIMAGLGGIWVEALNDVALRLAPVDEAEALAMLDGLKGRSLLEGGRGRPAIDRQALARLIAALSRWVAGAAWLEELDANPVIATPDGLAIVDLRMRASATTPAAAAIASHP</sequence>
<keyword evidence="1" id="KW-0816">Tricarboxylic acid cycle</keyword>
<evidence type="ECO:0000256" key="1">
    <source>
        <dbReference type="ARBA" id="ARBA00022532"/>
    </source>
</evidence>
<keyword evidence="2" id="KW-0067">ATP-binding</keyword>
<keyword evidence="2" id="KW-0547">Nucleotide-binding</keyword>
<dbReference type="PANTHER" id="PTHR42793">
    <property type="entry name" value="COA BINDING DOMAIN CONTAINING PROTEIN"/>
    <property type="match status" value="1"/>
</dbReference>
<dbReference type="Pfam" id="PF13607">
    <property type="entry name" value="Succ_CoA_lig"/>
    <property type="match status" value="1"/>
</dbReference>
<dbReference type="Pfam" id="PF19045">
    <property type="entry name" value="Ligase_CoA_2"/>
    <property type="match status" value="1"/>
</dbReference>
<dbReference type="InterPro" id="IPR013815">
    <property type="entry name" value="ATP_grasp_subdomain_1"/>
</dbReference>
<dbReference type="EMBL" id="CP042582">
    <property type="protein sequence ID" value="QEX24851.1"/>
    <property type="molecule type" value="Genomic_DNA"/>
</dbReference>
<evidence type="ECO:0000256" key="2">
    <source>
        <dbReference type="PROSITE-ProRule" id="PRU00409"/>
    </source>
</evidence>
<dbReference type="RefSeq" id="WP_225308977.1">
    <property type="nucleotide sequence ID" value="NZ_CP042582.1"/>
</dbReference>
<dbReference type="InterPro" id="IPR043938">
    <property type="entry name" value="Ligase_CoA_dom"/>
</dbReference>
<dbReference type="Pfam" id="PF13380">
    <property type="entry name" value="CoA_binding_2"/>
    <property type="match status" value="1"/>
</dbReference>
<dbReference type="InterPro" id="IPR003781">
    <property type="entry name" value="CoA-bd"/>
</dbReference>
<dbReference type="PANTHER" id="PTHR42793:SF1">
    <property type="entry name" value="PEPTIDYL-LYSINE N-ACETYLTRANSFERASE PATZ"/>
    <property type="match status" value="1"/>
</dbReference>
<dbReference type="InterPro" id="IPR016102">
    <property type="entry name" value="Succinyl-CoA_synth-like"/>
</dbReference>
<evidence type="ECO:0000313" key="4">
    <source>
        <dbReference type="EMBL" id="QEX24851.1"/>
    </source>
</evidence>
<dbReference type="PROSITE" id="PS50975">
    <property type="entry name" value="ATP_GRASP"/>
    <property type="match status" value="1"/>
</dbReference>
<feature type="domain" description="ATP-grasp" evidence="3">
    <location>
        <begin position="488"/>
        <end position="539"/>
    </location>
</feature>
<dbReference type="SUPFAM" id="SSF51735">
    <property type="entry name" value="NAD(P)-binding Rossmann-fold domains"/>
    <property type="match status" value="1"/>
</dbReference>
<dbReference type="InterPro" id="IPR011761">
    <property type="entry name" value="ATP-grasp"/>
</dbReference>
<dbReference type="InterPro" id="IPR036291">
    <property type="entry name" value="NAD(P)-bd_dom_sf"/>
</dbReference>
<dbReference type="SMART" id="SM00881">
    <property type="entry name" value="CoA_binding"/>
    <property type="match status" value="1"/>
</dbReference>
<dbReference type="SUPFAM" id="SSF56059">
    <property type="entry name" value="Glutathione synthetase ATP-binding domain-like"/>
    <property type="match status" value="1"/>
</dbReference>
<dbReference type="GO" id="GO:0005524">
    <property type="term" value="F:ATP binding"/>
    <property type="evidence" value="ECO:0007669"/>
    <property type="project" value="UniProtKB-UniRule"/>
</dbReference>
<keyword evidence="5" id="KW-1185">Reference proteome</keyword>
<protein>
    <submittedName>
        <fullName evidence="4">CoA-binding protein</fullName>
    </submittedName>
</protein>
<dbReference type="AlphaFoldDB" id="A0A5J6N4T8"/>
<organism evidence="4 5">
    <name type="scientific">Hypericibacter adhaerens</name>
    <dbReference type="NCBI Taxonomy" id="2602016"/>
    <lineage>
        <taxon>Bacteria</taxon>
        <taxon>Pseudomonadati</taxon>
        <taxon>Pseudomonadota</taxon>
        <taxon>Alphaproteobacteria</taxon>
        <taxon>Rhodospirillales</taxon>
        <taxon>Dongiaceae</taxon>
        <taxon>Hypericibacter</taxon>
    </lineage>
</organism>
<name>A0A5J6N4T8_9PROT</name>
<dbReference type="GO" id="GO:0006099">
    <property type="term" value="P:tricarboxylic acid cycle"/>
    <property type="evidence" value="ECO:0007669"/>
    <property type="project" value="UniProtKB-KW"/>
</dbReference>
<dbReference type="KEGG" id="hadh:FRZ61_47930"/>
<dbReference type="Proteomes" id="UP000325797">
    <property type="component" value="Chromosome"/>
</dbReference>
<evidence type="ECO:0000313" key="5">
    <source>
        <dbReference type="Proteomes" id="UP000325797"/>
    </source>
</evidence>
<reference evidence="4 5" key="1">
    <citation type="submission" date="2019-08" db="EMBL/GenBank/DDBJ databases">
        <title>Hyperibacter terrae gen. nov., sp. nov. and Hyperibacter viscosus sp. nov., two new members in the family Rhodospirillaceae isolated from the rhizosphere of Hypericum perforatum.</title>
        <authorList>
            <person name="Noviana Z."/>
        </authorList>
    </citation>
    <scope>NUCLEOTIDE SEQUENCE [LARGE SCALE GENOMIC DNA]</scope>
    <source>
        <strain evidence="4 5">R5959</strain>
    </source>
</reference>
<dbReference type="SUPFAM" id="SSF52210">
    <property type="entry name" value="Succinyl-CoA synthetase domains"/>
    <property type="match status" value="2"/>
</dbReference>